<gene>
    <name evidence="6" type="ORF">ACFSJD_30390</name>
</gene>
<feature type="domain" description="Transcriptional regulator LacI/GalR-like sensor" evidence="5">
    <location>
        <begin position="14"/>
        <end position="123"/>
    </location>
</feature>
<dbReference type="Pfam" id="PF13377">
    <property type="entry name" value="Peripla_BP_3"/>
    <property type="match status" value="1"/>
</dbReference>
<evidence type="ECO:0000256" key="3">
    <source>
        <dbReference type="ARBA" id="ARBA00023163"/>
    </source>
</evidence>
<dbReference type="Gene3D" id="3.40.50.2300">
    <property type="match status" value="2"/>
</dbReference>
<sequence length="124" mass="13054">MSRSASRRTSGASSTSDYTEDGGERAMSELLGRSVPIDAVIAASDVSAVGALRTARVRVPRDIAVIGFGDDPNSARHRPPLSTVAQPVVEMGRQLATLMVDPIEGRAGKRRVVVPTRLVVQGTS</sequence>
<evidence type="ECO:0000256" key="1">
    <source>
        <dbReference type="ARBA" id="ARBA00023015"/>
    </source>
</evidence>
<protein>
    <submittedName>
        <fullName evidence="6">Substrate-binding domain-containing protein</fullName>
    </submittedName>
</protein>
<name>A0ABW4F6C4_9PSEU</name>
<reference evidence="7" key="1">
    <citation type="journal article" date="2019" name="Int. J. Syst. Evol. Microbiol.">
        <title>The Global Catalogue of Microorganisms (GCM) 10K type strain sequencing project: providing services to taxonomists for standard genome sequencing and annotation.</title>
        <authorList>
            <consortium name="The Broad Institute Genomics Platform"/>
            <consortium name="The Broad Institute Genome Sequencing Center for Infectious Disease"/>
            <person name="Wu L."/>
            <person name="Ma J."/>
        </authorList>
    </citation>
    <scope>NUCLEOTIDE SEQUENCE [LARGE SCALE GENOMIC DNA]</scope>
    <source>
        <strain evidence="7">CCM 7043</strain>
    </source>
</reference>
<evidence type="ECO:0000313" key="6">
    <source>
        <dbReference type="EMBL" id="MFD1521840.1"/>
    </source>
</evidence>
<dbReference type="PANTHER" id="PTHR30146:SF109">
    <property type="entry name" value="HTH-TYPE TRANSCRIPTIONAL REGULATOR GALS"/>
    <property type="match status" value="1"/>
</dbReference>
<dbReference type="InterPro" id="IPR046335">
    <property type="entry name" value="LacI/GalR-like_sensor"/>
</dbReference>
<dbReference type="CDD" id="cd06267">
    <property type="entry name" value="PBP1_LacI_sugar_binding-like"/>
    <property type="match status" value="1"/>
</dbReference>
<keyword evidence="3" id="KW-0804">Transcription</keyword>
<evidence type="ECO:0000256" key="4">
    <source>
        <dbReference type="SAM" id="MobiDB-lite"/>
    </source>
</evidence>
<dbReference type="SUPFAM" id="SSF53822">
    <property type="entry name" value="Periplasmic binding protein-like I"/>
    <property type="match status" value="1"/>
</dbReference>
<dbReference type="RefSeq" id="WP_344729438.1">
    <property type="nucleotide sequence ID" value="NZ_BAAAUS010000060.1"/>
</dbReference>
<dbReference type="EMBL" id="JBHUCO010000040">
    <property type="protein sequence ID" value="MFD1521840.1"/>
    <property type="molecule type" value="Genomic_DNA"/>
</dbReference>
<evidence type="ECO:0000313" key="7">
    <source>
        <dbReference type="Proteomes" id="UP001597114"/>
    </source>
</evidence>
<accession>A0ABW4F6C4</accession>
<feature type="compositionally biased region" description="Low complexity" evidence="4">
    <location>
        <begin position="1"/>
        <end position="16"/>
    </location>
</feature>
<keyword evidence="7" id="KW-1185">Reference proteome</keyword>
<dbReference type="Proteomes" id="UP001597114">
    <property type="component" value="Unassembled WGS sequence"/>
</dbReference>
<feature type="region of interest" description="Disordered" evidence="4">
    <location>
        <begin position="1"/>
        <end position="29"/>
    </location>
</feature>
<proteinExistence type="predicted"/>
<keyword evidence="1" id="KW-0805">Transcription regulation</keyword>
<organism evidence="6 7">
    <name type="scientific">Pseudonocardia yunnanensis</name>
    <dbReference type="NCBI Taxonomy" id="58107"/>
    <lineage>
        <taxon>Bacteria</taxon>
        <taxon>Bacillati</taxon>
        <taxon>Actinomycetota</taxon>
        <taxon>Actinomycetes</taxon>
        <taxon>Pseudonocardiales</taxon>
        <taxon>Pseudonocardiaceae</taxon>
        <taxon>Pseudonocardia</taxon>
    </lineage>
</organism>
<keyword evidence="2" id="KW-0238">DNA-binding</keyword>
<dbReference type="PANTHER" id="PTHR30146">
    <property type="entry name" value="LACI-RELATED TRANSCRIPTIONAL REPRESSOR"/>
    <property type="match status" value="1"/>
</dbReference>
<evidence type="ECO:0000256" key="2">
    <source>
        <dbReference type="ARBA" id="ARBA00023125"/>
    </source>
</evidence>
<dbReference type="InterPro" id="IPR028082">
    <property type="entry name" value="Peripla_BP_I"/>
</dbReference>
<comment type="caution">
    <text evidence="6">The sequence shown here is derived from an EMBL/GenBank/DDBJ whole genome shotgun (WGS) entry which is preliminary data.</text>
</comment>
<evidence type="ECO:0000259" key="5">
    <source>
        <dbReference type="Pfam" id="PF13377"/>
    </source>
</evidence>